<evidence type="ECO:0000256" key="4">
    <source>
        <dbReference type="ARBA" id="ARBA00023163"/>
    </source>
</evidence>
<keyword evidence="3" id="KW-0238">DNA-binding</keyword>
<dbReference type="Gene3D" id="1.10.10.10">
    <property type="entry name" value="Winged helix-like DNA-binding domain superfamily/Winged helix DNA-binding domain"/>
    <property type="match status" value="1"/>
</dbReference>
<dbReference type="InterPro" id="IPR005119">
    <property type="entry name" value="LysR_subst-bd"/>
</dbReference>
<accession>A0ABW5DLY1</accession>
<keyword evidence="4" id="KW-0804">Transcription</keyword>
<dbReference type="RefSeq" id="WP_379874848.1">
    <property type="nucleotide sequence ID" value="NZ_JBHUIP010000003.1"/>
</dbReference>
<dbReference type="InterPro" id="IPR036388">
    <property type="entry name" value="WH-like_DNA-bd_sf"/>
</dbReference>
<dbReference type="PROSITE" id="PS50931">
    <property type="entry name" value="HTH_LYSR"/>
    <property type="match status" value="1"/>
</dbReference>
<dbReference type="InterPro" id="IPR000847">
    <property type="entry name" value="LysR_HTH_N"/>
</dbReference>
<evidence type="ECO:0000313" key="6">
    <source>
        <dbReference type="EMBL" id="MFD2261934.1"/>
    </source>
</evidence>
<sequence length="284" mass="30287">MIAPPLDLDLLRSFVLVAEEGGIARAAVRVGRTQSAVSMQMQRLEDVIGRPILKRVGRATGLTPTGETLLGHARRLLRAQEDAWRELTAPELTGSLRLGTPDDYALTLLPPLLARFGEEHPAVDLQITCEPSQRLVPKVAAGDLDLAVVTCEMGSSIRGLRREPIIWVASPNFQPELRRPLPVALYKAGCISRDRALKALDGTGVEYREAYASDSMIGLLTAVRAGLAIAAMPACAAPPDLRKPGVVEGLPSLGHLEIGLAVGASEPGSATEALARMLTDFLGR</sequence>
<dbReference type="InterPro" id="IPR036390">
    <property type="entry name" value="WH_DNA-bd_sf"/>
</dbReference>
<name>A0ABW5DLY1_9PROT</name>
<keyword evidence="2" id="KW-0805">Transcription regulation</keyword>
<evidence type="ECO:0000256" key="3">
    <source>
        <dbReference type="ARBA" id="ARBA00023125"/>
    </source>
</evidence>
<evidence type="ECO:0000256" key="2">
    <source>
        <dbReference type="ARBA" id="ARBA00023015"/>
    </source>
</evidence>
<comment type="similarity">
    <text evidence="1">Belongs to the LysR transcriptional regulatory family.</text>
</comment>
<feature type="domain" description="HTH lysR-type" evidence="5">
    <location>
        <begin position="6"/>
        <end position="65"/>
    </location>
</feature>
<evidence type="ECO:0000256" key="1">
    <source>
        <dbReference type="ARBA" id="ARBA00009437"/>
    </source>
</evidence>
<dbReference type="PANTHER" id="PTHR30579">
    <property type="entry name" value="TRANSCRIPTIONAL REGULATOR"/>
    <property type="match status" value="1"/>
</dbReference>
<dbReference type="SUPFAM" id="SSF53850">
    <property type="entry name" value="Periplasmic binding protein-like II"/>
    <property type="match status" value="1"/>
</dbReference>
<dbReference type="PANTHER" id="PTHR30579:SF7">
    <property type="entry name" value="HTH-TYPE TRANSCRIPTIONAL REGULATOR LRHA-RELATED"/>
    <property type="match status" value="1"/>
</dbReference>
<proteinExistence type="inferred from homology"/>
<organism evidence="6 7">
    <name type="scientific">Lacibacterium aquatile</name>
    <dbReference type="NCBI Taxonomy" id="1168082"/>
    <lineage>
        <taxon>Bacteria</taxon>
        <taxon>Pseudomonadati</taxon>
        <taxon>Pseudomonadota</taxon>
        <taxon>Alphaproteobacteria</taxon>
        <taxon>Rhodospirillales</taxon>
        <taxon>Rhodospirillaceae</taxon>
    </lineage>
</organism>
<dbReference type="InterPro" id="IPR050176">
    <property type="entry name" value="LTTR"/>
</dbReference>
<dbReference type="Proteomes" id="UP001597295">
    <property type="component" value="Unassembled WGS sequence"/>
</dbReference>
<protein>
    <submittedName>
        <fullName evidence="6">LysR substrate-binding domain-containing protein</fullName>
    </submittedName>
</protein>
<keyword evidence="7" id="KW-1185">Reference proteome</keyword>
<dbReference type="EMBL" id="JBHUIP010000003">
    <property type="protein sequence ID" value="MFD2261934.1"/>
    <property type="molecule type" value="Genomic_DNA"/>
</dbReference>
<dbReference type="Gene3D" id="3.40.190.10">
    <property type="entry name" value="Periplasmic binding protein-like II"/>
    <property type="match status" value="2"/>
</dbReference>
<evidence type="ECO:0000259" key="5">
    <source>
        <dbReference type="PROSITE" id="PS50931"/>
    </source>
</evidence>
<dbReference type="SUPFAM" id="SSF46785">
    <property type="entry name" value="Winged helix' DNA-binding domain"/>
    <property type="match status" value="1"/>
</dbReference>
<comment type="caution">
    <text evidence="6">The sequence shown here is derived from an EMBL/GenBank/DDBJ whole genome shotgun (WGS) entry which is preliminary data.</text>
</comment>
<reference evidence="7" key="1">
    <citation type="journal article" date="2019" name="Int. J. Syst. Evol. Microbiol.">
        <title>The Global Catalogue of Microorganisms (GCM) 10K type strain sequencing project: providing services to taxonomists for standard genome sequencing and annotation.</title>
        <authorList>
            <consortium name="The Broad Institute Genomics Platform"/>
            <consortium name="The Broad Institute Genome Sequencing Center for Infectious Disease"/>
            <person name="Wu L."/>
            <person name="Ma J."/>
        </authorList>
    </citation>
    <scope>NUCLEOTIDE SEQUENCE [LARGE SCALE GENOMIC DNA]</scope>
    <source>
        <strain evidence="7">CGMCC 1.19062</strain>
    </source>
</reference>
<dbReference type="Pfam" id="PF03466">
    <property type="entry name" value="LysR_substrate"/>
    <property type="match status" value="1"/>
</dbReference>
<evidence type="ECO:0000313" key="7">
    <source>
        <dbReference type="Proteomes" id="UP001597295"/>
    </source>
</evidence>
<dbReference type="Pfam" id="PF00126">
    <property type="entry name" value="HTH_1"/>
    <property type="match status" value="1"/>
</dbReference>
<gene>
    <name evidence="6" type="ORF">ACFSM5_03480</name>
</gene>